<sequence length="82" mass="8787">MSNVASLRTPLAIAQDSIVKGLETLLAEAKEGKIEGVLAFVFNKEGDYDVFEITPTIPETNLVGVLEVHKTQIAISAASDEE</sequence>
<dbReference type="RefSeq" id="WP_034830516.1">
    <property type="nucleotide sequence ID" value="NZ_JANX01000001.1"/>
</dbReference>
<dbReference type="AlphaFoldDB" id="A0A0A0DDM0"/>
<dbReference type="Proteomes" id="UP000029995">
    <property type="component" value="Unassembled WGS sequence"/>
</dbReference>
<gene>
    <name evidence="1" type="ORF">P409_00395</name>
</gene>
<dbReference type="EMBL" id="JANX01000001">
    <property type="protein sequence ID" value="KGM36140.1"/>
    <property type="molecule type" value="Genomic_DNA"/>
</dbReference>
<evidence type="ECO:0000313" key="1">
    <source>
        <dbReference type="EMBL" id="KGM36140.1"/>
    </source>
</evidence>
<organism evidence="1 2">
    <name type="scientific">Inquilinus limosus MP06</name>
    <dbReference type="NCBI Taxonomy" id="1398085"/>
    <lineage>
        <taxon>Bacteria</taxon>
        <taxon>Pseudomonadati</taxon>
        <taxon>Pseudomonadota</taxon>
        <taxon>Alphaproteobacteria</taxon>
        <taxon>Rhodospirillales</taxon>
        <taxon>Rhodospirillaceae</taxon>
        <taxon>Inquilinus</taxon>
    </lineage>
</organism>
<proteinExistence type="predicted"/>
<name>A0A0A0DDM0_9PROT</name>
<evidence type="ECO:0000313" key="2">
    <source>
        <dbReference type="Proteomes" id="UP000029995"/>
    </source>
</evidence>
<protein>
    <submittedName>
        <fullName evidence="1">Uncharacterized protein</fullName>
    </submittedName>
</protein>
<reference evidence="1 2" key="1">
    <citation type="submission" date="2014-01" db="EMBL/GenBank/DDBJ databases">
        <title>Genome sequence determination for a cystic fibrosis isolate, Inquilinus limosus.</title>
        <authorList>
            <person name="Pino M."/>
            <person name="Di Conza J."/>
            <person name="Gutkind G."/>
        </authorList>
    </citation>
    <scope>NUCLEOTIDE SEQUENCE [LARGE SCALE GENOMIC DNA]</scope>
    <source>
        <strain evidence="1 2">MP06</strain>
    </source>
</reference>
<comment type="caution">
    <text evidence="1">The sequence shown here is derived from an EMBL/GenBank/DDBJ whole genome shotgun (WGS) entry which is preliminary data.</text>
</comment>
<accession>A0A0A0DDM0</accession>